<reference evidence="3 4" key="1">
    <citation type="submission" date="2024-05" db="EMBL/GenBank/DDBJ databases">
        <title>Genetic variation in Jamaican populations of the coffee berry borer (Hypothenemus hampei).</title>
        <authorList>
            <person name="Errbii M."/>
            <person name="Myrie A."/>
        </authorList>
    </citation>
    <scope>NUCLEOTIDE SEQUENCE [LARGE SCALE GENOMIC DNA]</scope>
    <source>
        <strain evidence="3">JA-Hopewell-2020-01-JO</strain>
        <tissue evidence="3">Whole body</tissue>
    </source>
</reference>
<name>A0ABD1EK14_HYPHA</name>
<gene>
    <name evidence="3" type="ORF">ABEB36_010397</name>
</gene>
<evidence type="ECO:0000259" key="2">
    <source>
        <dbReference type="PROSITE" id="PS50966"/>
    </source>
</evidence>
<dbReference type="EMBL" id="JBDJPC010000007">
    <property type="protein sequence ID" value="KAL1494881.1"/>
    <property type="molecule type" value="Genomic_DNA"/>
</dbReference>
<dbReference type="PANTHER" id="PTHR35385:SF2">
    <property type="entry name" value="PROTEIN B, PUTATIVE-RELATED"/>
    <property type="match status" value="1"/>
</dbReference>
<feature type="domain" description="SWIM-type" evidence="2">
    <location>
        <begin position="578"/>
        <end position="609"/>
    </location>
</feature>
<evidence type="ECO:0000256" key="1">
    <source>
        <dbReference type="PROSITE-ProRule" id="PRU00325"/>
    </source>
</evidence>
<dbReference type="InterPro" id="IPR007527">
    <property type="entry name" value="Znf_SWIM"/>
</dbReference>
<evidence type="ECO:0000313" key="3">
    <source>
        <dbReference type="EMBL" id="KAL1494881.1"/>
    </source>
</evidence>
<protein>
    <recommendedName>
        <fullName evidence="2">SWIM-type domain-containing protein</fullName>
    </recommendedName>
</protein>
<evidence type="ECO:0000313" key="4">
    <source>
        <dbReference type="Proteomes" id="UP001566132"/>
    </source>
</evidence>
<sequence>MTETEDYDYEIPAEIIEVPNSDAAQEKVGKVEFKIDLNRAMEQLDVRYKKVKGIEGTYLVGLKTKEETEEAVFKLQTLTKVTWSVKQTRKFEPVIKKNPRKPITLFKRLYGCHLSTRTRTKTLNLRKGKSRNINCPAQLIVSLKAFMSVNGEVEPDPGVFDERYPCLFEFRNYHNHLVGVPQVTSTKPINEKIKSTMCKLFNKGHNVSSALNTLFTIKAEDFGQEYKEKMTEKYKEAKKKDVSALFKSQGYKEKYSDFEKLPGTIKNLKEVLSSYQKKNGTIYKLLVKDETIVVCLCSPMMQRVVQHATYILFLDSWTDDNKECKIYFILTQTSVGALPLSCIITNSFEINAFTEGMKLFLDIIEIHPSIVMSNPAIIKECQTQKFFPAAKLLYSFYHILSTTWKALCDTKQDLTRVKKETYYQLFRDIVFSDNEEALMISRQVLSVECTHTKFLIYLDQMYENIQLWSLLYRQNLTVDGSQVFNYDESELAYRLFRLMSKIPLDRTKSFNINHMTDFICSAFEKFYRNRILEIVLEKRSPILDERYGQIKENTPRIENVGHNQYLCTKAVPEKEAYYQVDMITVFCTCLLGGAGKHCEHVSKILASSRVFAPELSLEEKMNFYFVATGLLVHQKSFLSDQDQKLIEKYHASCISGDESSIDSCDVDGNPIKRKEPLPDFETIKTQWLAHSNKILNFMENDPEKFLPAVKAHLDNIDKYASSIPMLIKGLYAGFPFMSYKDNLPPPLAVISSKVRSSRDAQWKQPSKSNSIRKPPCCSKLFQTKCKKPKTMIEEEDKSSAYQNIEDLPWDNLGSPDSTILASTIINSTTIHNSSGRNLPDLGDNIPDLIPLQTKNPNLTTNTTDVLNDETMTFDDENDPNLPPELNKLMSTDPDLIKIQEDILRDQSPLSDLPDSDDMAVFDENKGILILPLD</sequence>
<dbReference type="PANTHER" id="PTHR35385">
    <property type="entry name" value="PROTEIN B, PUTATIVE-RELATED-RELATED"/>
    <property type="match status" value="1"/>
</dbReference>
<dbReference type="AlphaFoldDB" id="A0ABD1EK14"/>
<accession>A0ABD1EK14</accession>
<keyword evidence="1" id="KW-0862">Zinc</keyword>
<keyword evidence="1" id="KW-0863">Zinc-finger</keyword>
<dbReference type="Proteomes" id="UP001566132">
    <property type="component" value="Unassembled WGS sequence"/>
</dbReference>
<dbReference type="GO" id="GO:0008270">
    <property type="term" value="F:zinc ion binding"/>
    <property type="evidence" value="ECO:0007669"/>
    <property type="project" value="UniProtKB-KW"/>
</dbReference>
<dbReference type="PROSITE" id="PS50966">
    <property type="entry name" value="ZF_SWIM"/>
    <property type="match status" value="1"/>
</dbReference>
<keyword evidence="1" id="KW-0479">Metal-binding</keyword>
<organism evidence="3 4">
    <name type="scientific">Hypothenemus hampei</name>
    <name type="common">Coffee berry borer</name>
    <dbReference type="NCBI Taxonomy" id="57062"/>
    <lineage>
        <taxon>Eukaryota</taxon>
        <taxon>Metazoa</taxon>
        <taxon>Ecdysozoa</taxon>
        <taxon>Arthropoda</taxon>
        <taxon>Hexapoda</taxon>
        <taxon>Insecta</taxon>
        <taxon>Pterygota</taxon>
        <taxon>Neoptera</taxon>
        <taxon>Endopterygota</taxon>
        <taxon>Coleoptera</taxon>
        <taxon>Polyphaga</taxon>
        <taxon>Cucujiformia</taxon>
        <taxon>Curculionidae</taxon>
        <taxon>Scolytinae</taxon>
        <taxon>Hypothenemus</taxon>
    </lineage>
</organism>
<keyword evidence="4" id="KW-1185">Reference proteome</keyword>
<proteinExistence type="predicted"/>
<comment type="caution">
    <text evidence="3">The sequence shown here is derived from an EMBL/GenBank/DDBJ whole genome shotgun (WGS) entry which is preliminary data.</text>
</comment>